<keyword evidence="2" id="KW-1133">Transmembrane helix</keyword>
<reference evidence="3 4" key="1">
    <citation type="journal article" date="2011" name="Stand. Genomic Sci.">
        <title>Non-contiguous finished genome sequence and contextual data of the filamentous soil bacterium Ktedonobacter racemifer type strain (SOSP1-21).</title>
        <authorList>
            <person name="Chang Y.J."/>
            <person name="Land M."/>
            <person name="Hauser L."/>
            <person name="Chertkov O."/>
            <person name="Del Rio T.G."/>
            <person name="Nolan M."/>
            <person name="Copeland A."/>
            <person name="Tice H."/>
            <person name="Cheng J.F."/>
            <person name="Lucas S."/>
            <person name="Han C."/>
            <person name="Goodwin L."/>
            <person name="Pitluck S."/>
            <person name="Ivanova N."/>
            <person name="Ovchinikova G."/>
            <person name="Pati A."/>
            <person name="Chen A."/>
            <person name="Palaniappan K."/>
            <person name="Mavromatis K."/>
            <person name="Liolios K."/>
            <person name="Brettin T."/>
            <person name="Fiebig A."/>
            <person name="Rohde M."/>
            <person name="Abt B."/>
            <person name="Goker M."/>
            <person name="Detter J.C."/>
            <person name="Woyke T."/>
            <person name="Bristow J."/>
            <person name="Eisen J.A."/>
            <person name="Markowitz V."/>
            <person name="Hugenholtz P."/>
            <person name="Kyrpides N.C."/>
            <person name="Klenk H.P."/>
            <person name="Lapidus A."/>
        </authorList>
    </citation>
    <scope>NUCLEOTIDE SEQUENCE [LARGE SCALE GENOMIC DNA]</scope>
    <source>
        <strain evidence="4">DSM 44963</strain>
    </source>
</reference>
<feature type="compositionally biased region" description="Polar residues" evidence="1">
    <location>
        <begin position="186"/>
        <end position="198"/>
    </location>
</feature>
<accession>D6TE88</accession>
<keyword evidence="4" id="KW-1185">Reference proteome</keyword>
<gene>
    <name evidence="3" type="ORF">Krac_9932</name>
</gene>
<dbReference type="InParanoid" id="D6TE88"/>
<feature type="region of interest" description="Disordered" evidence="1">
    <location>
        <begin position="102"/>
        <end position="216"/>
    </location>
</feature>
<evidence type="ECO:0000256" key="2">
    <source>
        <dbReference type="SAM" id="Phobius"/>
    </source>
</evidence>
<evidence type="ECO:0000256" key="1">
    <source>
        <dbReference type="SAM" id="MobiDB-lite"/>
    </source>
</evidence>
<feature type="compositionally biased region" description="Low complexity" evidence="1">
    <location>
        <begin position="133"/>
        <end position="185"/>
    </location>
</feature>
<feature type="compositionally biased region" description="Polar residues" evidence="1">
    <location>
        <begin position="102"/>
        <end position="132"/>
    </location>
</feature>
<feature type="transmembrane region" description="Helical" evidence="2">
    <location>
        <begin position="69"/>
        <end position="86"/>
    </location>
</feature>
<organism evidence="3 4">
    <name type="scientific">Ktedonobacter racemifer DSM 44963</name>
    <dbReference type="NCBI Taxonomy" id="485913"/>
    <lineage>
        <taxon>Bacteria</taxon>
        <taxon>Bacillati</taxon>
        <taxon>Chloroflexota</taxon>
        <taxon>Ktedonobacteria</taxon>
        <taxon>Ktedonobacterales</taxon>
        <taxon>Ktedonobacteraceae</taxon>
        <taxon>Ktedonobacter</taxon>
    </lineage>
</organism>
<comment type="caution">
    <text evidence="3">The sequence shown here is derived from an EMBL/GenBank/DDBJ whole genome shotgun (WGS) entry which is preliminary data.</text>
</comment>
<dbReference type="Proteomes" id="UP000004508">
    <property type="component" value="Unassembled WGS sequence"/>
</dbReference>
<protein>
    <submittedName>
        <fullName evidence="3">Uncharacterized protein</fullName>
    </submittedName>
</protein>
<dbReference type="RefSeq" id="WP_007904479.1">
    <property type="nucleotide sequence ID" value="NZ_ADVG01000001.1"/>
</dbReference>
<sequence>MRHVVGAYSSTLFADANESVFWESYTGIVRDYPGYPVHKSFLKTKRKDFRLAPEREKGVMISSFKEKSVILIVTSLVISMLLLWGIPSTVFAASRQATVSMSPKGATSSLAGTYNTTKNSDGYTPSKSSNGKNYQVNSQYKQSNSSNSNNSYYSGSHQGNSGNSGYNWGFNQDNGSNSGNQVSNNRHTFGNQINTQVIGSNGPGGNNNNNSYYWGVDQGNSGNEGYNWGYNQNNSSNSGNQINN</sequence>
<keyword evidence="2" id="KW-0812">Transmembrane</keyword>
<proteinExistence type="predicted"/>
<dbReference type="EMBL" id="ADVG01000001">
    <property type="protein sequence ID" value="EFH88461.1"/>
    <property type="molecule type" value="Genomic_DNA"/>
</dbReference>
<feature type="region of interest" description="Disordered" evidence="1">
    <location>
        <begin position="225"/>
        <end position="244"/>
    </location>
</feature>
<keyword evidence="2" id="KW-0472">Membrane</keyword>
<evidence type="ECO:0000313" key="3">
    <source>
        <dbReference type="EMBL" id="EFH88461.1"/>
    </source>
</evidence>
<dbReference type="AlphaFoldDB" id="D6TE88"/>
<name>D6TE88_KTERA</name>
<evidence type="ECO:0000313" key="4">
    <source>
        <dbReference type="Proteomes" id="UP000004508"/>
    </source>
</evidence>